<comment type="caution">
    <text evidence="5">The sequence shown here is derived from an EMBL/GenBank/DDBJ whole genome shotgun (WGS) entry which is preliminary data.</text>
</comment>
<evidence type="ECO:0000256" key="2">
    <source>
        <dbReference type="ARBA" id="ARBA00023004"/>
    </source>
</evidence>
<keyword evidence="6" id="KW-1185">Reference proteome</keyword>
<dbReference type="SUPFAM" id="SSF48264">
    <property type="entry name" value="Cytochrome P450"/>
    <property type="match status" value="1"/>
</dbReference>
<evidence type="ECO:0000313" key="6">
    <source>
        <dbReference type="Proteomes" id="UP001479436"/>
    </source>
</evidence>
<dbReference type="Gene3D" id="1.10.630.10">
    <property type="entry name" value="Cytochrome P450"/>
    <property type="match status" value="1"/>
</dbReference>
<dbReference type="EMBL" id="JASJQH010007560">
    <property type="protein sequence ID" value="KAK9704406.1"/>
    <property type="molecule type" value="Genomic_DNA"/>
</dbReference>
<keyword evidence="4" id="KW-0472">Membrane</keyword>
<reference evidence="5 6" key="1">
    <citation type="submission" date="2023-04" db="EMBL/GenBank/DDBJ databases">
        <title>Genome of Basidiobolus ranarum AG-B5.</title>
        <authorList>
            <person name="Stajich J.E."/>
            <person name="Carter-House D."/>
            <person name="Gryganskyi A."/>
        </authorList>
    </citation>
    <scope>NUCLEOTIDE SEQUENCE [LARGE SCALE GENOMIC DNA]</scope>
    <source>
        <strain evidence="5 6">AG-B5</strain>
    </source>
</reference>
<evidence type="ECO:0000313" key="5">
    <source>
        <dbReference type="EMBL" id="KAK9704406.1"/>
    </source>
</evidence>
<dbReference type="Proteomes" id="UP001479436">
    <property type="component" value="Unassembled WGS sequence"/>
</dbReference>
<protein>
    <recommendedName>
        <fullName evidence="7">Cytochrome P450</fullName>
    </recommendedName>
</protein>
<dbReference type="PRINTS" id="PR00463">
    <property type="entry name" value="EP450I"/>
</dbReference>
<keyword evidence="4" id="KW-0812">Transmembrane</keyword>
<evidence type="ECO:0008006" key="7">
    <source>
        <dbReference type="Google" id="ProtNLM"/>
    </source>
</evidence>
<evidence type="ECO:0000256" key="3">
    <source>
        <dbReference type="RuleBase" id="RU000461"/>
    </source>
</evidence>
<dbReference type="PROSITE" id="PS00086">
    <property type="entry name" value="CYTOCHROME_P450"/>
    <property type="match status" value="1"/>
</dbReference>
<gene>
    <name evidence="5" type="ORF">K7432_010216</name>
</gene>
<dbReference type="InterPro" id="IPR001128">
    <property type="entry name" value="Cyt_P450"/>
</dbReference>
<dbReference type="InterPro" id="IPR002401">
    <property type="entry name" value="Cyt_P450_E_grp-I"/>
</dbReference>
<comment type="similarity">
    <text evidence="3">Belongs to the cytochrome P450 family.</text>
</comment>
<dbReference type="PRINTS" id="PR00385">
    <property type="entry name" value="P450"/>
</dbReference>
<dbReference type="InterPro" id="IPR036396">
    <property type="entry name" value="Cyt_P450_sf"/>
</dbReference>
<keyword evidence="3" id="KW-0349">Heme</keyword>
<keyword evidence="2 3" id="KW-0408">Iron</keyword>
<dbReference type="PANTHER" id="PTHR24301:SF2">
    <property type="entry name" value="THROMBOXANE-A SYNTHASE"/>
    <property type="match status" value="1"/>
</dbReference>
<accession>A0ABR2VVV9</accession>
<proteinExistence type="inferred from homology"/>
<keyword evidence="4" id="KW-1133">Transmembrane helix</keyword>
<feature type="transmembrane region" description="Helical" evidence="4">
    <location>
        <begin position="12"/>
        <end position="33"/>
    </location>
</feature>
<sequence length="524" mass="59080">MSLSGTITQSLSSLPTLEIVLVIVVLVIVHLVVDYQRSKKLYPPGPTPLPILGNILQAGGDLSKTFIKFLDQYGDITQITMPGNRIVCVAEPDLMAGMFTPSSSNRYQRRFPASEGMLKIDANNGTLMNASVEMWKRNRKFFVRALMSTRLLRECARTFTDLVEDLAECWENAGPNTPLDVPTWCTAYTGDATALASMGKRVNAVLHYATTLGFAPKKDTTKLDETANVVGYSKLMDTYIESLTYFSFLPDWVWKYIPSQNRLAKEYFSNVAKMNPWEDSFIEDARSKLKSGEMGPNDSFLTELLSAEETADYDYDNMVKQNFREMFAAGMDTTASALAFLLYELAKYPEVQEKIAQEIADVLGNGFQDPNELNKLTYTTAVINETMRLHPAVPMVARMVSVATEIAGYELPENTHVMGHLAHMHRDERFFSEPNEFRPERFLDAEVMKSLHKHAFSPFGQGTRQCPGIHLAMHMVKVFIVVICPRFTLHLSNPEQKLSYHWNVVNQPAPFGVFAKRREVKSEA</sequence>
<keyword evidence="3" id="KW-0560">Oxidoreductase</keyword>
<dbReference type="InterPro" id="IPR017972">
    <property type="entry name" value="Cyt_P450_CS"/>
</dbReference>
<keyword evidence="1 3" id="KW-0479">Metal-binding</keyword>
<dbReference type="Pfam" id="PF00067">
    <property type="entry name" value="p450"/>
    <property type="match status" value="1"/>
</dbReference>
<organism evidence="5 6">
    <name type="scientific">Basidiobolus ranarum</name>
    <dbReference type="NCBI Taxonomy" id="34480"/>
    <lineage>
        <taxon>Eukaryota</taxon>
        <taxon>Fungi</taxon>
        <taxon>Fungi incertae sedis</taxon>
        <taxon>Zoopagomycota</taxon>
        <taxon>Entomophthoromycotina</taxon>
        <taxon>Basidiobolomycetes</taxon>
        <taxon>Basidiobolales</taxon>
        <taxon>Basidiobolaceae</taxon>
        <taxon>Basidiobolus</taxon>
    </lineage>
</organism>
<name>A0ABR2VVV9_9FUNG</name>
<evidence type="ECO:0000256" key="1">
    <source>
        <dbReference type="ARBA" id="ARBA00022723"/>
    </source>
</evidence>
<dbReference type="PANTHER" id="PTHR24301">
    <property type="entry name" value="THROMBOXANE-A SYNTHASE"/>
    <property type="match status" value="1"/>
</dbReference>
<keyword evidence="3" id="KW-0503">Monooxygenase</keyword>
<evidence type="ECO:0000256" key="4">
    <source>
        <dbReference type="SAM" id="Phobius"/>
    </source>
</evidence>